<feature type="region of interest" description="Disordered" evidence="4">
    <location>
        <begin position="139"/>
        <end position="171"/>
    </location>
</feature>
<dbReference type="AlphaFoldDB" id="A0AAJ0B2H8"/>
<dbReference type="SUPFAM" id="SSF54106">
    <property type="entry name" value="LysM domain"/>
    <property type="match status" value="2"/>
</dbReference>
<evidence type="ECO:0000256" key="4">
    <source>
        <dbReference type="SAM" id="MobiDB-lite"/>
    </source>
</evidence>
<evidence type="ECO:0000313" key="8">
    <source>
        <dbReference type="Proteomes" id="UP001239445"/>
    </source>
</evidence>
<dbReference type="SMART" id="SM00257">
    <property type="entry name" value="LysM"/>
    <property type="match status" value="2"/>
</dbReference>
<dbReference type="PANTHER" id="PTHR34997">
    <property type="entry name" value="AM15"/>
    <property type="match status" value="1"/>
</dbReference>
<dbReference type="EMBL" id="MU839847">
    <property type="protein sequence ID" value="KAK1750485.1"/>
    <property type="molecule type" value="Genomic_DNA"/>
</dbReference>
<dbReference type="InterPro" id="IPR018392">
    <property type="entry name" value="LysM"/>
</dbReference>
<evidence type="ECO:0000256" key="2">
    <source>
        <dbReference type="ARBA" id="ARBA00023026"/>
    </source>
</evidence>
<protein>
    <recommendedName>
        <fullName evidence="6">LysM domain-containing protein</fullName>
    </recommendedName>
</protein>
<keyword evidence="8" id="KW-1185">Reference proteome</keyword>
<comment type="similarity">
    <text evidence="3">Belongs to the secreted LysM effector family.</text>
</comment>
<evidence type="ECO:0000259" key="6">
    <source>
        <dbReference type="PROSITE" id="PS51782"/>
    </source>
</evidence>
<evidence type="ECO:0000256" key="3">
    <source>
        <dbReference type="ARBA" id="ARBA00044955"/>
    </source>
</evidence>
<feature type="domain" description="LysM" evidence="6">
    <location>
        <begin position="227"/>
        <end position="273"/>
    </location>
</feature>
<proteinExistence type="inferred from homology"/>
<accession>A0AAJ0B2H8</accession>
<reference evidence="7" key="1">
    <citation type="submission" date="2023-06" db="EMBL/GenBank/DDBJ databases">
        <title>Genome-scale phylogeny and comparative genomics of the fungal order Sordariales.</title>
        <authorList>
            <consortium name="Lawrence Berkeley National Laboratory"/>
            <person name="Hensen N."/>
            <person name="Bonometti L."/>
            <person name="Westerberg I."/>
            <person name="Brannstrom I.O."/>
            <person name="Guillou S."/>
            <person name="Cros-Aarteil S."/>
            <person name="Calhoun S."/>
            <person name="Haridas S."/>
            <person name="Kuo A."/>
            <person name="Mondo S."/>
            <person name="Pangilinan J."/>
            <person name="Riley R."/>
            <person name="Labutti K."/>
            <person name="Andreopoulos B."/>
            <person name="Lipzen A."/>
            <person name="Chen C."/>
            <person name="Yanf M."/>
            <person name="Daum C."/>
            <person name="Ng V."/>
            <person name="Clum A."/>
            <person name="Steindorff A."/>
            <person name="Ohm R."/>
            <person name="Martin F."/>
            <person name="Silar P."/>
            <person name="Natvig D."/>
            <person name="Lalanne C."/>
            <person name="Gautier V."/>
            <person name="Ament-Velasquez S.L."/>
            <person name="Kruys A."/>
            <person name="Hutchinson M.I."/>
            <person name="Powell A.J."/>
            <person name="Barry K."/>
            <person name="Miller A.N."/>
            <person name="Grigoriev I.V."/>
            <person name="Debuchy R."/>
            <person name="Gladieux P."/>
            <person name="Thoren M.H."/>
            <person name="Johannesson H."/>
        </authorList>
    </citation>
    <scope>NUCLEOTIDE SEQUENCE</scope>
    <source>
        <strain evidence="7">PSN4</strain>
    </source>
</reference>
<dbReference type="PANTHER" id="PTHR34997:SF1">
    <property type="entry name" value="PEPTIDOGLYCAN-BINDING LYSIN DOMAIN"/>
    <property type="match status" value="1"/>
</dbReference>
<dbReference type="Gene3D" id="3.10.350.10">
    <property type="entry name" value="LysM domain"/>
    <property type="match status" value="2"/>
</dbReference>
<feature type="domain" description="LysM" evidence="6">
    <location>
        <begin position="176"/>
        <end position="222"/>
    </location>
</feature>
<dbReference type="InterPro" id="IPR036779">
    <property type="entry name" value="LysM_dom_sf"/>
</dbReference>
<sequence length="450" mass="47379">MALTNTAMMAVRSSLLLLAWTSQFSVAQQFDGFPISYDFLGLGKACFDVINTTVACSSTLANAIHLNTGQICDLYLGEMRNQSKQPDKCSDCILGVYSIQLSSPLGYDDETVQQFSSIKSACGTAAATYTYTKTAYSTSPVTSQPATKTTTTTKAVSTTTSKAPTGPTTPPLSCERKYTVVQNDTCNSIALAQKTSTYNIITLNSLTIFCDDLPKPGAQICLPSACTPYKIIPGDTCTSIANKWSATVDELMAWNPIFSFSCSNVDKWWDFIICVGVGNGTSPTTIRTLTTKTATSTSTTPTVSIPPIVALKPPAPGSVSTCKKWRDSEDATDDEGTDFSPLNKCRFVTSDAEIDMADFLAWNPSLTSGVNCALDTRYSYCVAGPSAGITTTGTSKAPSSTTTKATSTSSAPKTTSSTSSTSKPSSVSSTSKPASSSSTKPATTSSSTKK</sequence>
<dbReference type="Proteomes" id="UP001239445">
    <property type="component" value="Unassembled WGS sequence"/>
</dbReference>
<evidence type="ECO:0000256" key="5">
    <source>
        <dbReference type="SAM" id="SignalP"/>
    </source>
</evidence>
<evidence type="ECO:0000313" key="7">
    <source>
        <dbReference type="EMBL" id="KAK1750485.1"/>
    </source>
</evidence>
<feature type="chain" id="PRO_5042533062" description="LysM domain-containing protein" evidence="5">
    <location>
        <begin position="28"/>
        <end position="450"/>
    </location>
</feature>
<keyword evidence="1" id="KW-0147">Chitin-binding</keyword>
<dbReference type="GO" id="GO:0008061">
    <property type="term" value="F:chitin binding"/>
    <property type="evidence" value="ECO:0007669"/>
    <property type="project" value="UniProtKB-KW"/>
</dbReference>
<dbReference type="InterPro" id="IPR052210">
    <property type="entry name" value="LysM1-like"/>
</dbReference>
<dbReference type="PROSITE" id="PS51782">
    <property type="entry name" value="LYSM"/>
    <property type="match status" value="2"/>
</dbReference>
<dbReference type="Pfam" id="PF01476">
    <property type="entry name" value="LysM"/>
    <property type="match status" value="2"/>
</dbReference>
<keyword evidence="5" id="KW-0732">Signal</keyword>
<name>A0AAJ0B2H8_9PEZI</name>
<feature type="region of interest" description="Disordered" evidence="4">
    <location>
        <begin position="389"/>
        <end position="450"/>
    </location>
</feature>
<keyword evidence="2" id="KW-0843">Virulence</keyword>
<feature type="compositionally biased region" description="Low complexity" evidence="4">
    <location>
        <begin position="390"/>
        <end position="450"/>
    </location>
</feature>
<gene>
    <name evidence="7" type="ORF">QBC47DRAFT_418232</name>
</gene>
<organism evidence="7 8">
    <name type="scientific">Echria macrotheca</name>
    <dbReference type="NCBI Taxonomy" id="438768"/>
    <lineage>
        <taxon>Eukaryota</taxon>
        <taxon>Fungi</taxon>
        <taxon>Dikarya</taxon>
        <taxon>Ascomycota</taxon>
        <taxon>Pezizomycotina</taxon>
        <taxon>Sordariomycetes</taxon>
        <taxon>Sordariomycetidae</taxon>
        <taxon>Sordariales</taxon>
        <taxon>Schizotheciaceae</taxon>
        <taxon>Echria</taxon>
    </lineage>
</organism>
<feature type="signal peptide" evidence="5">
    <location>
        <begin position="1"/>
        <end position="27"/>
    </location>
</feature>
<evidence type="ECO:0000256" key="1">
    <source>
        <dbReference type="ARBA" id="ARBA00022669"/>
    </source>
</evidence>
<feature type="compositionally biased region" description="Low complexity" evidence="4">
    <location>
        <begin position="139"/>
        <end position="166"/>
    </location>
</feature>
<comment type="caution">
    <text evidence="7">The sequence shown here is derived from an EMBL/GenBank/DDBJ whole genome shotgun (WGS) entry which is preliminary data.</text>
</comment>
<dbReference type="CDD" id="cd00118">
    <property type="entry name" value="LysM"/>
    <property type="match status" value="2"/>
</dbReference>